<feature type="domain" description="Secretion system C-terminal sorting" evidence="1">
    <location>
        <begin position="148"/>
        <end position="209"/>
    </location>
</feature>
<sequence length="218" mass="24469">MKKTYLLLIASIWGCSLFGQETITLHWQITNDRNEPLAGVSIWKKQTTEGTTTDENGMFSIGVVEGRDELEISYLGFQNSSIPIRKGMKIKGTEILLPVDYDLPEVIITAYGRKRICGRPACQFGYIMPITKIDSVVNVNYESPKVRLFPTPTNHTVFLQQEISLGQIDLYNLSGQKLQSFSFSDQLNASINLSALPSGTYLLRSSNGWVEKVILQKQ</sequence>
<dbReference type="RefSeq" id="WP_013763975.1">
    <property type="nucleotide sequence ID" value="NC_015510.1"/>
</dbReference>
<organism evidence="2 3">
    <name type="scientific">Haliscomenobacter hydrossis (strain ATCC 27775 / DSM 1100 / LMG 10767 / O)</name>
    <dbReference type="NCBI Taxonomy" id="760192"/>
    <lineage>
        <taxon>Bacteria</taxon>
        <taxon>Pseudomonadati</taxon>
        <taxon>Bacteroidota</taxon>
        <taxon>Saprospiria</taxon>
        <taxon>Saprospirales</taxon>
        <taxon>Haliscomenobacteraceae</taxon>
        <taxon>Haliscomenobacter</taxon>
    </lineage>
</organism>
<name>F4KYI0_HALH1</name>
<dbReference type="Pfam" id="PF18962">
    <property type="entry name" value="Por_Secre_tail"/>
    <property type="match status" value="1"/>
</dbReference>
<dbReference type="KEGG" id="hhy:Halhy_1529"/>
<gene>
    <name evidence="2" type="ordered locus">Halhy_1529</name>
</gene>
<dbReference type="InterPro" id="IPR008969">
    <property type="entry name" value="CarboxyPept-like_regulatory"/>
</dbReference>
<dbReference type="Proteomes" id="UP000008461">
    <property type="component" value="Chromosome"/>
</dbReference>
<dbReference type="Pfam" id="PF13715">
    <property type="entry name" value="CarbopepD_reg_2"/>
    <property type="match status" value="1"/>
</dbReference>
<dbReference type="SUPFAM" id="SSF49464">
    <property type="entry name" value="Carboxypeptidase regulatory domain-like"/>
    <property type="match status" value="1"/>
</dbReference>
<proteinExistence type="predicted"/>
<dbReference type="EMBL" id="CP002691">
    <property type="protein sequence ID" value="AEE49421.1"/>
    <property type="molecule type" value="Genomic_DNA"/>
</dbReference>
<evidence type="ECO:0000259" key="1">
    <source>
        <dbReference type="Pfam" id="PF18962"/>
    </source>
</evidence>
<dbReference type="InterPro" id="IPR026444">
    <property type="entry name" value="Secre_tail"/>
</dbReference>
<reference key="2">
    <citation type="submission" date="2011-04" db="EMBL/GenBank/DDBJ databases">
        <title>Complete sequence of chromosome of Haliscomenobacter hydrossis DSM 1100.</title>
        <authorList>
            <consortium name="US DOE Joint Genome Institute (JGI-PGF)"/>
            <person name="Lucas S."/>
            <person name="Han J."/>
            <person name="Lapidus A."/>
            <person name="Bruce D."/>
            <person name="Goodwin L."/>
            <person name="Pitluck S."/>
            <person name="Peters L."/>
            <person name="Kyrpides N."/>
            <person name="Mavromatis K."/>
            <person name="Ivanova N."/>
            <person name="Ovchinnikova G."/>
            <person name="Pagani I."/>
            <person name="Daligault H."/>
            <person name="Detter J.C."/>
            <person name="Han C."/>
            <person name="Land M."/>
            <person name="Hauser L."/>
            <person name="Markowitz V."/>
            <person name="Cheng J.-F."/>
            <person name="Hugenholtz P."/>
            <person name="Woyke T."/>
            <person name="Wu D."/>
            <person name="Verbarg S."/>
            <person name="Frueling A."/>
            <person name="Brambilla E."/>
            <person name="Klenk H.-P."/>
            <person name="Eisen J.A."/>
        </authorList>
    </citation>
    <scope>NUCLEOTIDE SEQUENCE</scope>
    <source>
        <strain>DSM 1100</strain>
    </source>
</reference>
<evidence type="ECO:0000313" key="2">
    <source>
        <dbReference type="EMBL" id="AEE49421.1"/>
    </source>
</evidence>
<reference evidence="2 3" key="1">
    <citation type="journal article" date="2011" name="Stand. Genomic Sci.">
        <title>Complete genome sequence of Haliscomenobacter hydrossis type strain (O).</title>
        <authorList>
            <consortium name="US DOE Joint Genome Institute (JGI-PGF)"/>
            <person name="Daligault H."/>
            <person name="Lapidus A."/>
            <person name="Zeytun A."/>
            <person name="Nolan M."/>
            <person name="Lucas S."/>
            <person name="Del Rio T.G."/>
            <person name="Tice H."/>
            <person name="Cheng J.F."/>
            <person name="Tapia R."/>
            <person name="Han C."/>
            <person name="Goodwin L."/>
            <person name="Pitluck S."/>
            <person name="Liolios K."/>
            <person name="Pagani I."/>
            <person name="Ivanova N."/>
            <person name="Huntemann M."/>
            <person name="Mavromatis K."/>
            <person name="Mikhailova N."/>
            <person name="Pati A."/>
            <person name="Chen A."/>
            <person name="Palaniappan K."/>
            <person name="Land M."/>
            <person name="Hauser L."/>
            <person name="Brambilla E.M."/>
            <person name="Rohde M."/>
            <person name="Verbarg S."/>
            <person name="Goker M."/>
            <person name="Bristow J."/>
            <person name="Eisen J.A."/>
            <person name="Markowitz V."/>
            <person name="Hugenholtz P."/>
            <person name="Kyrpides N.C."/>
            <person name="Klenk H.P."/>
            <person name="Woyke T."/>
        </authorList>
    </citation>
    <scope>NUCLEOTIDE SEQUENCE [LARGE SCALE GENOMIC DNA]</scope>
    <source>
        <strain evidence="3">ATCC 27775 / DSM 1100 / LMG 10767 / O</strain>
    </source>
</reference>
<dbReference type="AlphaFoldDB" id="F4KYI0"/>
<dbReference type="eggNOG" id="COG4771">
    <property type="taxonomic scope" value="Bacteria"/>
</dbReference>
<protein>
    <recommendedName>
        <fullName evidence="1">Secretion system C-terminal sorting domain-containing protein</fullName>
    </recommendedName>
</protein>
<dbReference type="HOGENOM" id="CLU_1213434_0_0_10"/>
<evidence type="ECO:0000313" key="3">
    <source>
        <dbReference type="Proteomes" id="UP000008461"/>
    </source>
</evidence>
<dbReference type="STRING" id="760192.Halhy_1529"/>
<dbReference type="Gene3D" id="2.60.40.1120">
    <property type="entry name" value="Carboxypeptidase-like, regulatory domain"/>
    <property type="match status" value="1"/>
</dbReference>
<accession>F4KYI0</accession>
<dbReference type="NCBIfam" id="TIGR04183">
    <property type="entry name" value="Por_Secre_tail"/>
    <property type="match status" value="1"/>
</dbReference>
<keyword evidence="3" id="KW-1185">Reference proteome</keyword>